<evidence type="ECO:0000259" key="1">
    <source>
        <dbReference type="Pfam" id="PF06985"/>
    </source>
</evidence>
<dbReference type="Proteomes" id="UP001396898">
    <property type="component" value="Unassembled WGS sequence"/>
</dbReference>
<evidence type="ECO:0000313" key="2">
    <source>
        <dbReference type="EMBL" id="KAK8013075.1"/>
    </source>
</evidence>
<reference evidence="2 3" key="1">
    <citation type="submission" date="2023-01" db="EMBL/GenBank/DDBJ databases">
        <title>Analysis of 21 Apiospora genomes using comparative genomics revels a genus with tremendous synthesis potential of carbohydrate active enzymes and secondary metabolites.</title>
        <authorList>
            <person name="Sorensen T."/>
        </authorList>
    </citation>
    <scope>NUCLEOTIDE SEQUENCE [LARGE SCALE GENOMIC DNA]</scope>
    <source>
        <strain evidence="2 3">CBS 20057</strain>
    </source>
</reference>
<accession>A0ABR1RIG6</accession>
<proteinExistence type="predicted"/>
<dbReference type="PANTHER" id="PTHR24148">
    <property type="entry name" value="ANKYRIN REPEAT DOMAIN-CONTAINING PROTEIN 39 HOMOLOG-RELATED"/>
    <property type="match status" value="1"/>
</dbReference>
<sequence length="239" mass="26524">MTNHEIDLEVCRPQLGADPTLDIAPPRAPSRLKNQQQLYDSLSVTCADHLIRLHQLDPLPPDSVNEDAPLQGTLRIVSLAASPCFTALSYRWGERTSPARDIIDVRLEETGYYVDIPITTNCHEPLCALRARYGLIHIWVDAICINQVDDVEMASKIPLMGDIYTFAEMVYVWLGQGTPVSKKVFRSLFVLSRSAIFLDIATLGSAPNGEARRRAGRGVRRFRSCGSAGSVRGWACFPL</sequence>
<protein>
    <submittedName>
        <fullName evidence="2">Heterokaryon incompatibility protein-domain-containing protein</fullName>
    </submittedName>
</protein>
<keyword evidence="3" id="KW-1185">Reference proteome</keyword>
<gene>
    <name evidence="2" type="ORF">PG991_010450</name>
</gene>
<dbReference type="PANTHER" id="PTHR24148:SF64">
    <property type="entry name" value="HETEROKARYON INCOMPATIBILITY DOMAIN-CONTAINING PROTEIN"/>
    <property type="match status" value="1"/>
</dbReference>
<dbReference type="InterPro" id="IPR010730">
    <property type="entry name" value="HET"/>
</dbReference>
<dbReference type="Pfam" id="PF06985">
    <property type="entry name" value="HET"/>
    <property type="match status" value="1"/>
</dbReference>
<organism evidence="2 3">
    <name type="scientific">Apiospora marii</name>
    <dbReference type="NCBI Taxonomy" id="335849"/>
    <lineage>
        <taxon>Eukaryota</taxon>
        <taxon>Fungi</taxon>
        <taxon>Dikarya</taxon>
        <taxon>Ascomycota</taxon>
        <taxon>Pezizomycotina</taxon>
        <taxon>Sordariomycetes</taxon>
        <taxon>Xylariomycetidae</taxon>
        <taxon>Amphisphaeriales</taxon>
        <taxon>Apiosporaceae</taxon>
        <taxon>Apiospora</taxon>
    </lineage>
</organism>
<evidence type="ECO:0000313" key="3">
    <source>
        <dbReference type="Proteomes" id="UP001396898"/>
    </source>
</evidence>
<dbReference type="InterPro" id="IPR052895">
    <property type="entry name" value="HetReg/Transcr_Mod"/>
</dbReference>
<name>A0ABR1RIG6_9PEZI</name>
<dbReference type="EMBL" id="JAQQWI010000015">
    <property type="protein sequence ID" value="KAK8013075.1"/>
    <property type="molecule type" value="Genomic_DNA"/>
</dbReference>
<feature type="domain" description="Heterokaryon incompatibility" evidence="1">
    <location>
        <begin position="85"/>
        <end position="188"/>
    </location>
</feature>
<comment type="caution">
    <text evidence="2">The sequence shown here is derived from an EMBL/GenBank/DDBJ whole genome shotgun (WGS) entry which is preliminary data.</text>
</comment>